<sequence length="144" mass="16472">MVLKRVLPNLKDQRGKWAPNYEGPYVVKQAFSRGALILTNAEGQDLKYPVNANSTNKIRFQNAPRNGSFLSKVKWLAFQLSPWPVTTSLNEPILGINIYRTRQKRQRQKKKSHTYPLIQSTHSHVLQFSIPLSKLCTPIESDSP</sequence>
<dbReference type="OrthoDB" id="1637540at2759"/>
<protein>
    <submittedName>
        <fullName evidence="1">Uncharacterized protein</fullName>
    </submittedName>
</protein>
<proteinExistence type="predicted"/>
<dbReference type="AlphaFoldDB" id="A0A371G0R2"/>
<accession>A0A371G0R2</accession>
<dbReference type="EMBL" id="QJKJ01007137">
    <property type="protein sequence ID" value="RDX84138.1"/>
    <property type="molecule type" value="Genomic_DNA"/>
</dbReference>
<comment type="caution">
    <text evidence="1">The sequence shown here is derived from an EMBL/GenBank/DDBJ whole genome shotgun (WGS) entry which is preliminary data.</text>
</comment>
<evidence type="ECO:0000313" key="1">
    <source>
        <dbReference type="EMBL" id="RDX84138.1"/>
    </source>
</evidence>
<gene>
    <name evidence="1" type="ORF">CR513_34863</name>
</gene>
<dbReference type="Proteomes" id="UP000257109">
    <property type="component" value="Unassembled WGS sequence"/>
</dbReference>
<name>A0A371G0R2_MUCPR</name>
<reference evidence="1" key="1">
    <citation type="submission" date="2018-05" db="EMBL/GenBank/DDBJ databases">
        <title>Draft genome of Mucuna pruriens seed.</title>
        <authorList>
            <person name="Nnadi N.E."/>
            <person name="Vos R."/>
            <person name="Hasami M.H."/>
            <person name="Devisetty U.K."/>
            <person name="Aguiy J.C."/>
        </authorList>
    </citation>
    <scope>NUCLEOTIDE SEQUENCE [LARGE SCALE GENOMIC DNA]</scope>
    <source>
        <strain evidence="1">JCA_2017</strain>
    </source>
</reference>
<keyword evidence="2" id="KW-1185">Reference proteome</keyword>
<evidence type="ECO:0000313" key="2">
    <source>
        <dbReference type="Proteomes" id="UP000257109"/>
    </source>
</evidence>
<feature type="non-terminal residue" evidence="1">
    <location>
        <position position="1"/>
    </location>
</feature>
<organism evidence="1 2">
    <name type="scientific">Mucuna pruriens</name>
    <name type="common">Velvet bean</name>
    <name type="synonym">Dolichos pruriens</name>
    <dbReference type="NCBI Taxonomy" id="157652"/>
    <lineage>
        <taxon>Eukaryota</taxon>
        <taxon>Viridiplantae</taxon>
        <taxon>Streptophyta</taxon>
        <taxon>Embryophyta</taxon>
        <taxon>Tracheophyta</taxon>
        <taxon>Spermatophyta</taxon>
        <taxon>Magnoliopsida</taxon>
        <taxon>eudicotyledons</taxon>
        <taxon>Gunneridae</taxon>
        <taxon>Pentapetalae</taxon>
        <taxon>rosids</taxon>
        <taxon>fabids</taxon>
        <taxon>Fabales</taxon>
        <taxon>Fabaceae</taxon>
        <taxon>Papilionoideae</taxon>
        <taxon>50 kb inversion clade</taxon>
        <taxon>NPAAA clade</taxon>
        <taxon>indigoferoid/millettioid clade</taxon>
        <taxon>Phaseoleae</taxon>
        <taxon>Mucuna</taxon>
    </lineage>
</organism>